<evidence type="ECO:0000313" key="2">
    <source>
        <dbReference type="EMBL" id="SFI84686.1"/>
    </source>
</evidence>
<dbReference type="PANTHER" id="PTHR28047">
    <property type="entry name" value="PROTEIN DCG1"/>
    <property type="match status" value="1"/>
</dbReference>
<dbReference type="STRING" id="1884381.SAMN05518846_101334"/>
<name>A0A1I3LJN0_9BACL</name>
<evidence type="ECO:0000256" key="1">
    <source>
        <dbReference type="ARBA" id="ARBA00038414"/>
    </source>
</evidence>
<gene>
    <name evidence="2" type="ORF">SAMN05518846_101334</name>
</gene>
<dbReference type="GO" id="GO:0047661">
    <property type="term" value="F:amino-acid racemase activity"/>
    <property type="evidence" value="ECO:0007669"/>
    <property type="project" value="InterPro"/>
</dbReference>
<dbReference type="EMBL" id="FORT01000001">
    <property type="protein sequence ID" value="SFI84686.1"/>
    <property type="molecule type" value="Genomic_DNA"/>
</dbReference>
<protein>
    <submittedName>
        <fullName evidence="2">Allantoin racemase</fullName>
    </submittedName>
</protein>
<sequence>MGTRILYIDPICSDEDIGLFASEFNQIVDSITTVDVVSIGNKPGPLHLEYNCYEVMVMPDIVRIVKQAEAAGYDAAIIGCFYDPALRACREISSKMSIVAPAEASLHIATTLGECVSIIVGRQKWIPEIKENVHKYGFSHKLASIKPLEMGVLDFQQDHQQTMNRIRAAAREAIERDGADIIVLGCTAELGFYRQLQDELGVPVIDVSLASVKYAEFLVNIKKNMSWSHSKKVGYQSPPEHEQKAFRLFP</sequence>
<keyword evidence="3" id="KW-1185">Reference proteome</keyword>
<proteinExistence type="inferred from homology"/>
<dbReference type="InterPro" id="IPR015942">
    <property type="entry name" value="Asp/Glu/hydantoin_racemase"/>
</dbReference>
<dbReference type="PANTHER" id="PTHR28047:SF5">
    <property type="entry name" value="PROTEIN DCG1"/>
    <property type="match status" value="1"/>
</dbReference>
<comment type="similarity">
    <text evidence="1">Belongs to the HyuE racemase family.</text>
</comment>
<dbReference type="AlphaFoldDB" id="A0A1I3LJN0"/>
<dbReference type="Pfam" id="PF01177">
    <property type="entry name" value="Asp_Glu_race"/>
    <property type="match status" value="1"/>
</dbReference>
<accession>A0A1I3LJN0</accession>
<dbReference type="InterPro" id="IPR052186">
    <property type="entry name" value="Hydantoin_racemase-like"/>
</dbReference>
<reference evidence="3" key="1">
    <citation type="submission" date="2016-10" db="EMBL/GenBank/DDBJ databases">
        <authorList>
            <person name="Varghese N."/>
            <person name="Submissions S."/>
        </authorList>
    </citation>
    <scope>NUCLEOTIDE SEQUENCE [LARGE SCALE GENOMIC DNA]</scope>
    <source>
        <strain evidence="3">OK042</strain>
    </source>
</reference>
<dbReference type="InterPro" id="IPR053714">
    <property type="entry name" value="Iso_Racemase_Enz_sf"/>
</dbReference>
<dbReference type="Proteomes" id="UP000198915">
    <property type="component" value="Unassembled WGS sequence"/>
</dbReference>
<dbReference type="Gene3D" id="3.40.50.12500">
    <property type="match status" value="1"/>
</dbReference>
<organism evidence="2 3">
    <name type="scientific">Brevibacillus centrosporus</name>
    <dbReference type="NCBI Taxonomy" id="54910"/>
    <lineage>
        <taxon>Bacteria</taxon>
        <taxon>Bacillati</taxon>
        <taxon>Bacillota</taxon>
        <taxon>Bacilli</taxon>
        <taxon>Bacillales</taxon>
        <taxon>Paenibacillaceae</taxon>
        <taxon>Brevibacillus</taxon>
    </lineage>
</organism>
<evidence type="ECO:0000313" key="3">
    <source>
        <dbReference type="Proteomes" id="UP000198915"/>
    </source>
</evidence>
<dbReference type="RefSeq" id="WP_092266217.1">
    <property type="nucleotide sequence ID" value="NZ_BJOE01000015.1"/>
</dbReference>